<dbReference type="Pfam" id="PF00379">
    <property type="entry name" value="Chitin_bind_4"/>
    <property type="match status" value="1"/>
</dbReference>
<dbReference type="AlphaFoldDB" id="A0A9N9XC77"/>
<dbReference type="EMBL" id="OU898279">
    <property type="protein sequence ID" value="CAG9833638.1"/>
    <property type="molecule type" value="Genomic_DNA"/>
</dbReference>
<dbReference type="PROSITE" id="PS51155">
    <property type="entry name" value="CHIT_BIND_RR_2"/>
    <property type="match status" value="1"/>
</dbReference>
<organism evidence="4 5">
    <name type="scientific">Diabrotica balteata</name>
    <name type="common">Banded cucumber beetle</name>
    <dbReference type="NCBI Taxonomy" id="107213"/>
    <lineage>
        <taxon>Eukaryota</taxon>
        <taxon>Metazoa</taxon>
        <taxon>Ecdysozoa</taxon>
        <taxon>Arthropoda</taxon>
        <taxon>Hexapoda</taxon>
        <taxon>Insecta</taxon>
        <taxon>Pterygota</taxon>
        <taxon>Neoptera</taxon>
        <taxon>Endopterygota</taxon>
        <taxon>Coleoptera</taxon>
        <taxon>Polyphaga</taxon>
        <taxon>Cucujiformia</taxon>
        <taxon>Chrysomeloidea</taxon>
        <taxon>Chrysomelidae</taxon>
        <taxon>Galerucinae</taxon>
        <taxon>Diabroticina</taxon>
        <taxon>Diabroticites</taxon>
        <taxon>Diabrotica</taxon>
    </lineage>
</organism>
<protein>
    <submittedName>
        <fullName evidence="4">Uncharacterized protein</fullName>
    </submittedName>
</protein>
<evidence type="ECO:0000256" key="2">
    <source>
        <dbReference type="PROSITE-ProRule" id="PRU00497"/>
    </source>
</evidence>
<proteinExistence type="predicted"/>
<accession>A0A9N9XC77</accession>
<dbReference type="GO" id="GO:0042302">
    <property type="term" value="F:structural constituent of cuticle"/>
    <property type="evidence" value="ECO:0007669"/>
    <property type="project" value="UniProtKB-UniRule"/>
</dbReference>
<dbReference type="OrthoDB" id="6815232at2759"/>
<feature type="signal peptide" evidence="3">
    <location>
        <begin position="1"/>
        <end position="17"/>
    </location>
</feature>
<evidence type="ECO:0000313" key="5">
    <source>
        <dbReference type="Proteomes" id="UP001153709"/>
    </source>
</evidence>
<keyword evidence="1 2" id="KW-0193">Cuticle</keyword>
<dbReference type="PROSITE" id="PS00233">
    <property type="entry name" value="CHIT_BIND_RR_1"/>
    <property type="match status" value="1"/>
</dbReference>
<name>A0A9N9XC77_DIABA</name>
<evidence type="ECO:0000256" key="1">
    <source>
        <dbReference type="ARBA" id="ARBA00022460"/>
    </source>
</evidence>
<reference evidence="4" key="1">
    <citation type="submission" date="2022-01" db="EMBL/GenBank/DDBJ databases">
        <authorList>
            <person name="King R."/>
        </authorList>
    </citation>
    <scope>NUCLEOTIDE SEQUENCE</scope>
</reference>
<feature type="chain" id="PRO_5040357608" evidence="3">
    <location>
        <begin position="18"/>
        <end position="105"/>
    </location>
</feature>
<dbReference type="InterPro" id="IPR031311">
    <property type="entry name" value="CHIT_BIND_RR_consensus"/>
</dbReference>
<dbReference type="InterPro" id="IPR000618">
    <property type="entry name" value="Insect_cuticle"/>
</dbReference>
<keyword evidence="5" id="KW-1185">Reference proteome</keyword>
<dbReference type="Proteomes" id="UP001153709">
    <property type="component" value="Chromosome 4"/>
</dbReference>
<sequence length="105" mass="11742">MKVQIVLLAGLIALCVAAPPPQRESRILKYDSDVREDGYDFAFETDDPIKRNEAGKIQQVSQEESNLQVNGDFAFNFPEGVSFQTVFVADEQGYRPKVSFGQARV</sequence>
<gene>
    <name evidence="4" type="ORF">DIABBA_LOCUS7025</name>
</gene>
<evidence type="ECO:0000313" key="4">
    <source>
        <dbReference type="EMBL" id="CAG9833638.1"/>
    </source>
</evidence>
<evidence type="ECO:0000256" key="3">
    <source>
        <dbReference type="SAM" id="SignalP"/>
    </source>
</evidence>
<keyword evidence="3" id="KW-0732">Signal</keyword>